<evidence type="ECO:0000256" key="8">
    <source>
        <dbReference type="PIRNR" id="PIRNR005096"/>
    </source>
</evidence>
<dbReference type="EC" id="5.1.3.3" evidence="4 8"/>
<dbReference type="CDD" id="cd09019">
    <property type="entry name" value="galactose_mutarotase_like"/>
    <property type="match status" value="1"/>
</dbReference>
<organism evidence="9 10">
    <name type="scientific">Clostridium subterminale</name>
    <dbReference type="NCBI Taxonomy" id="1550"/>
    <lineage>
        <taxon>Bacteria</taxon>
        <taxon>Bacillati</taxon>
        <taxon>Bacillota</taxon>
        <taxon>Clostridia</taxon>
        <taxon>Eubacteriales</taxon>
        <taxon>Clostridiaceae</taxon>
        <taxon>Clostridium</taxon>
    </lineage>
</organism>
<dbReference type="Pfam" id="PF01263">
    <property type="entry name" value="Aldose_epim"/>
    <property type="match status" value="1"/>
</dbReference>
<dbReference type="InterPro" id="IPR008183">
    <property type="entry name" value="Aldose_1/G6P_1-epimerase"/>
</dbReference>
<dbReference type="PANTHER" id="PTHR10091:SF0">
    <property type="entry name" value="GALACTOSE MUTAROTASE"/>
    <property type="match status" value="1"/>
</dbReference>
<dbReference type="PANTHER" id="PTHR10091">
    <property type="entry name" value="ALDOSE-1-EPIMERASE"/>
    <property type="match status" value="1"/>
</dbReference>
<reference evidence="9 10" key="1">
    <citation type="journal article" date="2019" name="Int. J. Syst. Evol. Microbiol.">
        <title>The Global Catalogue of Microorganisms (GCM) 10K type strain sequencing project: providing services to taxonomists for standard genome sequencing and annotation.</title>
        <authorList>
            <consortium name="The Broad Institute Genomics Platform"/>
            <consortium name="The Broad Institute Genome Sequencing Center for Infectious Disease"/>
            <person name="Wu L."/>
            <person name="Ma J."/>
        </authorList>
    </citation>
    <scope>NUCLEOTIDE SEQUENCE [LARGE SCALE GENOMIC DNA]</scope>
    <source>
        <strain evidence="9 10">JCM 1417</strain>
    </source>
</reference>
<accession>A0ABN1KVD9</accession>
<dbReference type="EMBL" id="BAAACI010000007">
    <property type="protein sequence ID" value="GAA0776801.1"/>
    <property type="molecule type" value="Genomic_DNA"/>
</dbReference>
<sequence length="352" mass="39930">MKILKRSIFKQDEDEVFQYSFKNNSNIEVKILNLGGIITDILMPDKYGVVENIVVKWKNLKDYINDNSYSGAIIGRTAGRIADGYIDICEKRYELTKNQGINTLHGGIHGFNSKIWEGTIFESEKEVGVILEAKSKDSEDGFPGNIDIKVKYTLNDKDELSIEYYGKSDKDTLLNMTNHSYFNLSGNLKRNILDEVLTIKSKSMVTIREDSAPSGEIINILGTAFDFSIPKKVGDDINNNHEQLILGCGYDHPWVLSDKEGQIVLKDEVSGRILEISTDREAVVVYSTNFPESSKELEWGGNLERHGAICFETQNLAIGPKGRFMENSLIKKDEEYKAKTIFKFRVHKDNEF</sequence>
<evidence type="ECO:0000256" key="2">
    <source>
        <dbReference type="ARBA" id="ARBA00005028"/>
    </source>
</evidence>
<evidence type="ECO:0000256" key="7">
    <source>
        <dbReference type="ARBA" id="ARBA00023277"/>
    </source>
</evidence>
<evidence type="ECO:0000313" key="9">
    <source>
        <dbReference type="EMBL" id="GAA0776801.1"/>
    </source>
</evidence>
<evidence type="ECO:0000256" key="3">
    <source>
        <dbReference type="ARBA" id="ARBA00006206"/>
    </source>
</evidence>
<evidence type="ECO:0000256" key="4">
    <source>
        <dbReference type="ARBA" id="ARBA00013185"/>
    </source>
</evidence>
<keyword evidence="10" id="KW-1185">Reference proteome</keyword>
<evidence type="ECO:0000256" key="6">
    <source>
        <dbReference type="ARBA" id="ARBA00023235"/>
    </source>
</evidence>
<dbReference type="InterPro" id="IPR018052">
    <property type="entry name" value="Ald1_epimerase_CS"/>
</dbReference>
<comment type="caution">
    <text evidence="9">The sequence shown here is derived from an EMBL/GenBank/DDBJ whole genome shotgun (WGS) entry which is preliminary data.</text>
</comment>
<dbReference type="InterPro" id="IPR047215">
    <property type="entry name" value="Galactose_mutarotase-like"/>
</dbReference>
<dbReference type="RefSeq" id="WP_343827378.1">
    <property type="nucleotide sequence ID" value="NZ_BAAACI010000007.1"/>
</dbReference>
<protein>
    <recommendedName>
        <fullName evidence="5 8">Aldose 1-epimerase</fullName>
        <ecNumber evidence="4 8">5.1.3.3</ecNumber>
    </recommendedName>
</protein>
<gene>
    <name evidence="9" type="ORF">GCM10008908_30800</name>
</gene>
<comment type="pathway">
    <text evidence="2 8">Carbohydrate metabolism; hexose metabolism.</text>
</comment>
<dbReference type="InterPro" id="IPR015443">
    <property type="entry name" value="Aldose_1-epimerase"/>
</dbReference>
<dbReference type="PROSITE" id="PS00545">
    <property type="entry name" value="ALDOSE_1_EPIMERASE"/>
    <property type="match status" value="1"/>
</dbReference>
<dbReference type="SUPFAM" id="SSF74650">
    <property type="entry name" value="Galactose mutarotase-like"/>
    <property type="match status" value="1"/>
</dbReference>
<evidence type="ECO:0000256" key="5">
    <source>
        <dbReference type="ARBA" id="ARBA00014165"/>
    </source>
</evidence>
<evidence type="ECO:0000256" key="1">
    <source>
        <dbReference type="ARBA" id="ARBA00001614"/>
    </source>
</evidence>
<evidence type="ECO:0000313" key="10">
    <source>
        <dbReference type="Proteomes" id="UP001501047"/>
    </source>
</evidence>
<keyword evidence="6 8" id="KW-0413">Isomerase</keyword>
<comment type="similarity">
    <text evidence="3 8">Belongs to the aldose epimerase family.</text>
</comment>
<keyword evidence="7 8" id="KW-0119">Carbohydrate metabolism</keyword>
<comment type="catalytic activity">
    <reaction evidence="1 8">
        <text>alpha-D-glucose = beta-D-glucose</text>
        <dbReference type="Rhea" id="RHEA:10264"/>
        <dbReference type="ChEBI" id="CHEBI:15903"/>
        <dbReference type="ChEBI" id="CHEBI:17925"/>
        <dbReference type="EC" id="5.1.3.3"/>
    </reaction>
</comment>
<dbReference type="InterPro" id="IPR014718">
    <property type="entry name" value="GH-type_carb-bd"/>
</dbReference>
<dbReference type="InterPro" id="IPR011013">
    <property type="entry name" value="Gal_mutarotase_sf_dom"/>
</dbReference>
<proteinExistence type="inferred from homology"/>
<dbReference type="Gene3D" id="2.70.98.10">
    <property type="match status" value="1"/>
</dbReference>
<name>A0ABN1KVD9_CLOSU</name>
<dbReference type="PIRSF" id="PIRSF005096">
    <property type="entry name" value="GALM"/>
    <property type="match status" value="1"/>
</dbReference>
<dbReference type="Proteomes" id="UP001501047">
    <property type="component" value="Unassembled WGS sequence"/>
</dbReference>